<dbReference type="AlphaFoldDB" id="A0A4U3MT95"/>
<evidence type="ECO:0000313" key="2">
    <source>
        <dbReference type="Proteomes" id="UP000308705"/>
    </source>
</evidence>
<dbReference type="EMBL" id="SZQA01000001">
    <property type="protein sequence ID" value="TKK91716.1"/>
    <property type="molecule type" value="Genomic_DNA"/>
</dbReference>
<protein>
    <submittedName>
        <fullName evidence="1">Uncharacterized protein</fullName>
    </submittedName>
</protein>
<organism evidence="1 2">
    <name type="scientific">Herbidospora galbida</name>
    <dbReference type="NCBI Taxonomy" id="2575442"/>
    <lineage>
        <taxon>Bacteria</taxon>
        <taxon>Bacillati</taxon>
        <taxon>Actinomycetota</taxon>
        <taxon>Actinomycetes</taxon>
        <taxon>Streptosporangiales</taxon>
        <taxon>Streptosporangiaceae</taxon>
        <taxon>Herbidospora</taxon>
    </lineage>
</organism>
<keyword evidence="2" id="KW-1185">Reference proteome</keyword>
<reference evidence="1 2" key="1">
    <citation type="submission" date="2019-04" db="EMBL/GenBank/DDBJ databases">
        <title>Herbidospora sp. NEAU-GS14.nov., a novel actinomycete isolated from soil.</title>
        <authorList>
            <person name="Han L."/>
        </authorList>
    </citation>
    <scope>NUCLEOTIDE SEQUENCE [LARGE SCALE GENOMIC DNA]</scope>
    <source>
        <strain evidence="1 2">NEAU-GS14</strain>
    </source>
</reference>
<proteinExistence type="predicted"/>
<accession>A0A4U3MT95</accession>
<comment type="caution">
    <text evidence="1">The sequence shown here is derived from an EMBL/GenBank/DDBJ whole genome shotgun (WGS) entry which is preliminary data.</text>
</comment>
<gene>
    <name evidence="1" type="ORF">FDA94_02790</name>
</gene>
<sequence>MAKRILYVLLAVLIVVDVPWAEGLRFEHSSGEMAEFARTLGQNDEVRDVSLGLLSFVFVRQEEGHVVFYRGRGWDHDGWGYIWSPGHRPADTRHLDGPWYRFRDDAHM</sequence>
<dbReference type="RefSeq" id="WP_137245409.1">
    <property type="nucleotide sequence ID" value="NZ_SZQA01000001.1"/>
</dbReference>
<dbReference type="Proteomes" id="UP000308705">
    <property type="component" value="Unassembled WGS sequence"/>
</dbReference>
<evidence type="ECO:0000313" key="1">
    <source>
        <dbReference type="EMBL" id="TKK91716.1"/>
    </source>
</evidence>
<dbReference type="OrthoDB" id="3543303at2"/>
<name>A0A4U3MT95_9ACTN</name>